<keyword evidence="3" id="KW-1133">Transmembrane helix</keyword>
<evidence type="ECO:0000313" key="4">
    <source>
        <dbReference type="EMBL" id="ARP96586.1"/>
    </source>
</evidence>
<dbReference type="RefSeq" id="WP_086080234.1">
    <property type="nucleotide sequence ID" value="NZ_CP021111.1"/>
</dbReference>
<dbReference type="EMBL" id="CP021111">
    <property type="protein sequence ID" value="ARP96586.1"/>
    <property type="molecule type" value="Genomic_DNA"/>
</dbReference>
<feature type="region of interest" description="Disordered" evidence="2">
    <location>
        <begin position="184"/>
        <end position="219"/>
    </location>
</feature>
<evidence type="ECO:0000256" key="1">
    <source>
        <dbReference type="SAM" id="Coils"/>
    </source>
</evidence>
<evidence type="ECO:0000256" key="3">
    <source>
        <dbReference type="SAM" id="Phobius"/>
    </source>
</evidence>
<keyword evidence="3" id="KW-0472">Membrane</keyword>
<accession>A0A1W6ZGU1</accession>
<dbReference type="STRING" id="463040.CAL15_20810"/>
<dbReference type="OrthoDB" id="8585321at2"/>
<organism evidence="4 5">
    <name type="scientific">Bordetella genomosp. 13</name>
    <dbReference type="NCBI Taxonomy" id="463040"/>
    <lineage>
        <taxon>Bacteria</taxon>
        <taxon>Pseudomonadati</taxon>
        <taxon>Pseudomonadota</taxon>
        <taxon>Betaproteobacteria</taxon>
        <taxon>Burkholderiales</taxon>
        <taxon>Alcaligenaceae</taxon>
        <taxon>Bordetella</taxon>
    </lineage>
</organism>
<dbReference type="Proteomes" id="UP000194161">
    <property type="component" value="Chromosome"/>
</dbReference>
<proteinExistence type="predicted"/>
<feature type="coiled-coil region" evidence="1">
    <location>
        <begin position="86"/>
        <end position="120"/>
    </location>
</feature>
<keyword evidence="3" id="KW-0812">Transmembrane</keyword>
<keyword evidence="1" id="KW-0175">Coiled coil</keyword>
<keyword evidence="5" id="KW-1185">Reference proteome</keyword>
<feature type="transmembrane region" description="Helical" evidence="3">
    <location>
        <begin position="21"/>
        <end position="43"/>
    </location>
</feature>
<dbReference type="Pfam" id="PF20567">
    <property type="entry name" value="DUF6776"/>
    <property type="match status" value="1"/>
</dbReference>
<dbReference type="KEGG" id="bgm:CAL15_20810"/>
<reference evidence="4 5" key="1">
    <citation type="submission" date="2017-05" db="EMBL/GenBank/DDBJ databases">
        <title>Complete and WGS of Bordetella genogroups.</title>
        <authorList>
            <person name="Spilker T."/>
            <person name="LiPuma J."/>
        </authorList>
    </citation>
    <scope>NUCLEOTIDE SEQUENCE [LARGE SCALE GENOMIC DNA]</scope>
    <source>
        <strain evidence="4 5">AU7206</strain>
    </source>
</reference>
<gene>
    <name evidence="4" type="ORF">CAL15_20810</name>
</gene>
<dbReference type="AlphaFoldDB" id="A0A1W6ZGU1"/>
<protein>
    <submittedName>
        <fullName evidence="4">Uncharacterized protein</fullName>
    </submittedName>
</protein>
<dbReference type="InterPro" id="IPR046703">
    <property type="entry name" value="DUF6776"/>
</dbReference>
<name>A0A1W6ZGU1_9BORD</name>
<evidence type="ECO:0000256" key="2">
    <source>
        <dbReference type="SAM" id="MobiDB-lite"/>
    </source>
</evidence>
<evidence type="ECO:0000313" key="5">
    <source>
        <dbReference type="Proteomes" id="UP000194161"/>
    </source>
</evidence>
<sequence length="272" mass="29121">MQDAHAPNSSRPRSPRRVARIAWLVLVLGAGVLLGVGVASRYAQEPQKGMVVLTADQAAAQRLALRQREADIQRLRTDLDTAGGELAIERAARIELEAQLKIAQEEAGRARDQLAFFEQLLPAGPEGAVDIRGAQLERSGQALAYKVLLMRSGRASDTPFAGALRFHAVGRQNEQKAEFDLAPLRVKEDRPAGTGSQAREAASDSAPGQQPSDKPAGNALPIQFDQYLRSQGMLELPEGFVPETVTVSVLEGDAVRASRVVPLILSPASPGL</sequence>